<comment type="caution">
    <text evidence="8">The sequence shown here is derived from an EMBL/GenBank/DDBJ whole genome shotgun (WGS) entry which is preliminary data.</text>
</comment>
<dbReference type="Pfam" id="PF00692">
    <property type="entry name" value="dUTPase"/>
    <property type="match status" value="1"/>
</dbReference>
<dbReference type="PANTHER" id="PTHR11241:SF0">
    <property type="entry name" value="DEOXYURIDINE 5'-TRIPHOSPHATE NUCLEOTIDOHYDROLASE"/>
    <property type="match status" value="1"/>
</dbReference>
<dbReference type="EMBL" id="VRMN01000002">
    <property type="protein sequence ID" value="KAA8497331.1"/>
    <property type="molecule type" value="Genomic_DNA"/>
</dbReference>
<dbReference type="InterPro" id="IPR033704">
    <property type="entry name" value="dUTPase_trimeric"/>
</dbReference>
<gene>
    <name evidence="8" type="ORF">FVE85_1060</name>
</gene>
<dbReference type="EC" id="3.6.1.23" evidence="3"/>
<evidence type="ECO:0000313" key="8">
    <source>
        <dbReference type="EMBL" id="KAA8497331.1"/>
    </source>
</evidence>
<comment type="pathway">
    <text evidence="1">Pyrimidine metabolism; dUMP biosynthesis; dUMP from dCTP (dUTP route): step 2/2.</text>
</comment>
<organism evidence="8 9">
    <name type="scientific">Porphyridium purpureum</name>
    <name type="common">Red alga</name>
    <name type="synonym">Porphyridium cruentum</name>
    <dbReference type="NCBI Taxonomy" id="35688"/>
    <lineage>
        <taxon>Eukaryota</taxon>
        <taxon>Rhodophyta</taxon>
        <taxon>Bangiophyceae</taxon>
        <taxon>Porphyridiales</taxon>
        <taxon>Porphyridiaceae</taxon>
        <taxon>Porphyridium</taxon>
    </lineage>
</organism>
<name>A0A5J4Z0F1_PORPP</name>
<dbReference type="UniPathway" id="UPA00610">
    <property type="reaction ID" value="UER00666"/>
</dbReference>
<evidence type="ECO:0000256" key="3">
    <source>
        <dbReference type="ARBA" id="ARBA00012379"/>
    </source>
</evidence>
<keyword evidence="5" id="KW-0546">Nucleotide metabolism</keyword>
<dbReference type="PANTHER" id="PTHR11241">
    <property type="entry name" value="DEOXYURIDINE 5'-TRIPHOSPHATE NUCLEOTIDOHYDROLASE"/>
    <property type="match status" value="1"/>
</dbReference>
<dbReference type="GO" id="GO:0004170">
    <property type="term" value="F:dUTP diphosphatase activity"/>
    <property type="evidence" value="ECO:0007669"/>
    <property type="project" value="UniProtKB-EC"/>
</dbReference>
<evidence type="ECO:0000256" key="1">
    <source>
        <dbReference type="ARBA" id="ARBA00005142"/>
    </source>
</evidence>
<dbReference type="InterPro" id="IPR036157">
    <property type="entry name" value="dUTPase-like_sf"/>
</dbReference>
<proteinExistence type="inferred from homology"/>
<evidence type="ECO:0000313" key="9">
    <source>
        <dbReference type="Proteomes" id="UP000324585"/>
    </source>
</evidence>
<dbReference type="InterPro" id="IPR029054">
    <property type="entry name" value="dUTPase-like"/>
</dbReference>
<accession>A0A5J4Z0F1</accession>
<dbReference type="Gene3D" id="2.70.40.10">
    <property type="match status" value="1"/>
</dbReference>
<dbReference type="GO" id="GO:0006226">
    <property type="term" value="P:dUMP biosynthetic process"/>
    <property type="evidence" value="ECO:0007669"/>
    <property type="project" value="UniProtKB-UniPathway"/>
</dbReference>
<evidence type="ECO:0000256" key="6">
    <source>
        <dbReference type="SAM" id="MobiDB-lite"/>
    </source>
</evidence>
<dbReference type="GO" id="GO:0000287">
    <property type="term" value="F:magnesium ion binding"/>
    <property type="evidence" value="ECO:0007669"/>
    <property type="project" value="InterPro"/>
</dbReference>
<keyword evidence="9" id="KW-1185">Reference proteome</keyword>
<sequence>MARNAAHSSRTEGAGRARADSGSEAFALNTRTHTHKRAHKSYPYCVDMREHMKRTSGAFVAGLSSLVTRRGQGTATGPRASCVLAKRSARALTTQQSAAKTAKTRFVDMIQTAYTGFVTNVTALDRESRAYVTLRCATAAAADADGANGAAPPQPKECDGNFQMMYVEALEMLDNGLKPVCVPCRKTRQLPLSELPSADQFYLMGWAAVSAAISPVQTTKACSFPLLSEDAAYFRKLFPSHVTEAGVTDTAEKRADQQQAGGAYEFVAPSRGEFATFLQSISDSKALLDGLAQGKDAWMTELFKALDACPARAHVDDFMRGVFDACGKISDQASSETPACAFQPGLAPLARAYADRLGVPYNVMADGEVWFHFSNCIDLLGRMYLHCGERVLKSKHQHFLRWITWASMLLSRSAARLPECQVFRSDPAAIIPSKSKVSDVGYDLTVIKVAKQLRSNVTLYDTGIRIRMKHGIYCEVAPRSSLSKSGYMLANSVGIIDASYNGNLFVALVKVDPDAPELPLPFRCCQLIFRYQVHAQICEVPHMFDDTARGHGGFGSTGHD</sequence>
<dbReference type="GO" id="GO:0046081">
    <property type="term" value="P:dUTP catabolic process"/>
    <property type="evidence" value="ECO:0007669"/>
    <property type="project" value="InterPro"/>
</dbReference>
<evidence type="ECO:0000256" key="2">
    <source>
        <dbReference type="ARBA" id="ARBA00006581"/>
    </source>
</evidence>
<feature type="domain" description="dUTPase-like" evidence="7">
    <location>
        <begin position="429"/>
        <end position="558"/>
    </location>
</feature>
<evidence type="ECO:0000256" key="4">
    <source>
        <dbReference type="ARBA" id="ARBA00022801"/>
    </source>
</evidence>
<dbReference type="CDD" id="cd07557">
    <property type="entry name" value="trimeric_dUTPase"/>
    <property type="match status" value="1"/>
</dbReference>
<evidence type="ECO:0000256" key="5">
    <source>
        <dbReference type="ARBA" id="ARBA00023080"/>
    </source>
</evidence>
<feature type="compositionally biased region" description="Basic and acidic residues" evidence="6">
    <location>
        <begin position="9"/>
        <end position="21"/>
    </location>
</feature>
<dbReference type="AlphaFoldDB" id="A0A5J4Z0F1"/>
<dbReference type="SUPFAM" id="SSF51283">
    <property type="entry name" value="dUTPase-like"/>
    <property type="match status" value="1"/>
</dbReference>
<dbReference type="Proteomes" id="UP000324585">
    <property type="component" value="Unassembled WGS sequence"/>
</dbReference>
<dbReference type="InterPro" id="IPR008181">
    <property type="entry name" value="dUTPase"/>
</dbReference>
<reference evidence="9" key="1">
    <citation type="journal article" date="2019" name="Nat. Commun.">
        <title>Expansion of phycobilisome linker gene families in mesophilic red algae.</title>
        <authorList>
            <person name="Lee J."/>
            <person name="Kim D."/>
            <person name="Bhattacharya D."/>
            <person name="Yoon H.S."/>
        </authorList>
    </citation>
    <scope>NUCLEOTIDE SEQUENCE [LARGE SCALE GENOMIC DNA]</scope>
    <source>
        <strain evidence="9">CCMP 1328</strain>
    </source>
</reference>
<dbReference type="OrthoDB" id="10261072at2759"/>
<protein>
    <recommendedName>
        <fullName evidence="3">dUTP diphosphatase</fullName>
        <ecNumber evidence="3">3.6.1.23</ecNumber>
    </recommendedName>
</protein>
<evidence type="ECO:0000259" key="7">
    <source>
        <dbReference type="Pfam" id="PF00692"/>
    </source>
</evidence>
<comment type="similarity">
    <text evidence="2">Belongs to the dUTPase family.</text>
</comment>
<keyword evidence="4 8" id="KW-0378">Hydrolase</keyword>
<feature type="region of interest" description="Disordered" evidence="6">
    <location>
        <begin position="1"/>
        <end position="23"/>
    </location>
</feature>